<evidence type="ECO:0000313" key="3">
    <source>
        <dbReference type="EMBL" id="CAE0148333.1"/>
    </source>
</evidence>
<dbReference type="EMBL" id="HBHY01018298">
    <property type="protein sequence ID" value="CAE0148333.1"/>
    <property type="molecule type" value="Transcribed_RNA"/>
</dbReference>
<organism evidence="3">
    <name type="scientific">Prasinoderma singulare</name>
    <dbReference type="NCBI Taxonomy" id="676789"/>
    <lineage>
        <taxon>Eukaryota</taxon>
        <taxon>Viridiplantae</taxon>
        <taxon>Prasinodermophyta</taxon>
        <taxon>Prasinodermophyceae</taxon>
        <taxon>Prasinodermales</taxon>
        <taxon>Prasinodermaceae</taxon>
        <taxon>Prasinoderma</taxon>
    </lineage>
</organism>
<feature type="region of interest" description="Disordered" evidence="1">
    <location>
        <begin position="436"/>
        <end position="458"/>
    </location>
</feature>
<dbReference type="InterPro" id="IPR011013">
    <property type="entry name" value="Gal_mutarotase_sf_dom"/>
</dbReference>
<accession>A0A7S3FK45</accession>
<evidence type="ECO:0000256" key="1">
    <source>
        <dbReference type="SAM" id="MobiDB-lite"/>
    </source>
</evidence>
<proteinExistence type="predicted"/>
<dbReference type="Gene3D" id="2.60.40.1180">
    <property type="entry name" value="Golgi alpha-mannosidase II"/>
    <property type="match status" value="1"/>
</dbReference>
<feature type="domain" description="Glycosyl hydrolase family 38 C-terminal" evidence="2">
    <location>
        <begin position="194"/>
        <end position="437"/>
    </location>
</feature>
<gene>
    <name evidence="3" type="ORF">PSIN1315_LOCUS11782</name>
</gene>
<sequence>MATLAATGKAATAALVSTAHGAAKATQAAVSPRRQLREAALLRPAATVASHEAVATVPTAKAGESYNLTFCELRNVSACPASATAHESPVSVVVYNPTAWVRREVLRVPVASPAVQVKNSSGAVVPLCQFVPVPAATKAAALADGGEALPYEVVFEVEVPPLATTTFALTPDDTPAAGSAVSAVERPVGKAVSIANDKVSLSFDESGRLSTMVANAAGEGGEDIINTVEHDFVYYKSSTGDKAADQKSGAYIFRPNQTEAVRVGEGQAVALEVHEGPLVSQVSQTWPVASGDKTDASWVTAVWRLYKGAAHATLEWTVGPVPIGDGWGKEVVSRLTTGSGASMSKADWVFYTDSAGRDAVERRIDWRPDWQLNTTDNPEPVAGNFYPVNAFIGGASTNQAVNTAVYVVNDRAQAGGSISPGAFELMVQRRLLHDDGRGVGEPLNETRGGVTDYDDNQRGKGPGAIVRGEHLLSLTPPEGAARAYRALAALQLQPLALGFSEGTALFDAAVEATAAKAAAAGADSAAQIAALPDNVQLLTLQKVGDGEVLLRVAHLYAACEDDTLSSDASVDLAALFGAGQRIAKITETTLSSNQVRGARPKPAFAVAGGAGWAPDREAPLGVVTNPSAGQLVVRLVAMEVRTFVLELDS</sequence>
<dbReference type="Gene3D" id="2.60.40.1360">
    <property type="match status" value="1"/>
</dbReference>
<dbReference type="GO" id="GO:0006013">
    <property type="term" value="P:mannose metabolic process"/>
    <property type="evidence" value="ECO:0007669"/>
    <property type="project" value="InterPro"/>
</dbReference>
<dbReference type="Gene3D" id="2.70.98.30">
    <property type="entry name" value="Golgi alpha-mannosidase II, domain 4"/>
    <property type="match status" value="1"/>
</dbReference>
<protein>
    <recommendedName>
        <fullName evidence="2">Glycosyl hydrolase family 38 C-terminal domain-containing protein</fullName>
    </recommendedName>
</protein>
<dbReference type="PANTHER" id="PTHR11607:SF3">
    <property type="entry name" value="LYSOSOMAL ALPHA-MANNOSIDASE"/>
    <property type="match status" value="1"/>
</dbReference>
<reference evidence="3" key="1">
    <citation type="submission" date="2021-01" db="EMBL/GenBank/DDBJ databases">
        <authorList>
            <person name="Corre E."/>
            <person name="Pelletier E."/>
            <person name="Niang G."/>
            <person name="Scheremetjew M."/>
            <person name="Finn R."/>
            <person name="Kale V."/>
            <person name="Holt S."/>
            <person name="Cochrane G."/>
            <person name="Meng A."/>
            <person name="Brown T."/>
            <person name="Cohen L."/>
        </authorList>
    </citation>
    <scope>NUCLEOTIDE SEQUENCE</scope>
    <source>
        <strain evidence="3">RCC927</strain>
    </source>
</reference>
<dbReference type="GO" id="GO:0004559">
    <property type="term" value="F:alpha-mannosidase activity"/>
    <property type="evidence" value="ECO:0007669"/>
    <property type="project" value="InterPro"/>
</dbReference>
<dbReference type="GO" id="GO:0030246">
    <property type="term" value="F:carbohydrate binding"/>
    <property type="evidence" value="ECO:0007669"/>
    <property type="project" value="InterPro"/>
</dbReference>
<dbReference type="Pfam" id="PF07748">
    <property type="entry name" value="Glyco_hydro_38C"/>
    <property type="match status" value="1"/>
</dbReference>
<name>A0A7S3FK45_9VIRI</name>
<dbReference type="InterPro" id="IPR013780">
    <property type="entry name" value="Glyco_hydro_b"/>
</dbReference>
<evidence type="ECO:0000259" key="2">
    <source>
        <dbReference type="Pfam" id="PF07748"/>
    </source>
</evidence>
<dbReference type="SUPFAM" id="SSF74650">
    <property type="entry name" value="Galactose mutarotase-like"/>
    <property type="match status" value="1"/>
</dbReference>
<dbReference type="InterPro" id="IPR050843">
    <property type="entry name" value="Glycosyl_Hydrlase_38"/>
</dbReference>
<dbReference type="PANTHER" id="PTHR11607">
    <property type="entry name" value="ALPHA-MANNOSIDASE"/>
    <property type="match status" value="1"/>
</dbReference>
<dbReference type="InterPro" id="IPR011682">
    <property type="entry name" value="Glyco_hydro_38_C"/>
</dbReference>
<dbReference type="AlphaFoldDB" id="A0A7S3FK45"/>